<dbReference type="EMBL" id="JAABOA010000289">
    <property type="protein sequence ID" value="KAF9584951.1"/>
    <property type="molecule type" value="Genomic_DNA"/>
</dbReference>
<protein>
    <submittedName>
        <fullName evidence="2">Uncharacterized protein</fullName>
    </submittedName>
</protein>
<name>A0A9P6KHB2_9FUNG</name>
<evidence type="ECO:0000313" key="2">
    <source>
        <dbReference type="EMBL" id="KAF9584951.1"/>
    </source>
</evidence>
<keyword evidence="3" id="KW-1185">Reference proteome</keyword>
<evidence type="ECO:0000256" key="1">
    <source>
        <dbReference type="SAM" id="MobiDB-lite"/>
    </source>
</evidence>
<proteinExistence type="predicted"/>
<dbReference type="Proteomes" id="UP000780801">
    <property type="component" value="Unassembled WGS sequence"/>
</dbReference>
<sequence length="327" mass="37507">MGPSSRMWFLTYVKGDVCSDLELTDNQLTALGIICKPNDNWVSKSSKIWVETKEVAQGAQTKQQTAQKYRHFRTIDVPDIAMSHKFRKRYSYKEQYESGMEHPPPEIMSQYKWRLSKKPANQSDCQEPAEPVKMEPPKAMSEDSTAELIISCVQRAAHEASKVKRKCQEILGRYLKAISDSEVTKEDRVILEYLCPHDDDDDDTVDCANNADSDDGPADKHKTRAFIYSLMAFLYSRNMSSKKNGIGPIVNQFIERLQELCLLPKPETDDYLKLKNKMEFTPNFLVRSVAIQFAAALKRHWKVGCKEGKSCSILMQQQQKGLWSKDF</sequence>
<organism evidence="2 3">
    <name type="scientific">Lunasporangiospora selenospora</name>
    <dbReference type="NCBI Taxonomy" id="979761"/>
    <lineage>
        <taxon>Eukaryota</taxon>
        <taxon>Fungi</taxon>
        <taxon>Fungi incertae sedis</taxon>
        <taxon>Mucoromycota</taxon>
        <taxon>Mortierellomycotina</taxon>
        <taxon>Mortierellomycetes</taxon>
        <taxon>Mortierellales</taxon>
        <taxon>Mortierellaceae</taxon>
        <taxon>Lunasporangiospora</taxon>
    </lineage>
</organism>
<comment type="caution">
    <text evidence="2">The sequence shown here is derived from an EMBL/GenBank/DDBJ whole genome shotgun (WGS) entry which is preliminary data.</text>
</comment>
<dbReference type="OrthoDB" id="2449628at2759"/>
<dbReference type="AlphaFoldDB" id="A0A9P6KHB2"/>
<gene>
    <name evidence="2" type="ORF">BGW38_004518</name>
</gene>
<feature type="region of interest" description="Disordered" evidence="1">
    <location>
        <begin position="118"/>
        <end position="138"/>
    </location>
</feature>
<reference evidence="2" key="1">
    <citation type="journal article" date="2020" name="Fungal Divers.">
        <title>Resolving the Mortierellaceae phylogeny through synthesis of multi-gene phylogenetics and phylogenomics.</title>
        <authorList>
            <person name="Vandepol N."/>
            <person name="Liber J."/>
            <person name="Desiro A."/>
            <person name="Na H."/>
            <person name="Kennedy M."/>
            <person name="Barry K."/>
            <person name="Grigoriev I.V."/>
            <person name="Miller A.N."/>
            <person name="O'Donnell K."/>
            <person name="Stajich J.E."/>
            <person name="Bonito G."/>
        </authorList>
    </citation>
    <scope>NUCLEOTIDE SEQUENCE</scope>
    <source>
        <strain evidence="2">KOD1015</strain>
    </source>
</reference>
<accession>A0A9P6KHB2</accession>
<evidence type="ECO:0000313" key="3">
    <source>
        <dbReference type="Proteomes" id="UP000780801"/>
    </source>
</evidence>